<dbReference type="AlphaFoldDB" id="A0A1L8TQF4"/>
<dbReference type="InterPro" id="IPR035906">
    <property type="entry name" value="MetI-like_sf"/>
</dbReference>
<evidence type="ECO:0000313" key="9">
    <source>
        <dbReference type="Proteomes" id="UP000182077"/>
    </source>
</evidence>
<feature type="transmembrane region" description="Helical" evidence="6">
    <location>
        <begin position="347"/>
        <end position="370"/>
    </location>
</feature>
<dbReference type="PROSITE" id="PS50928">
    <property type="entry name" value="ABC_TM1"/>
    <property type="match status" value="1"/>
</dbReference>
<gene>
    <name evidence="8" type="ORF">RV04_GL000987</name>
</gene>
<keyword evidence="9" id="KW-1185">Reference proteome</keyword>
<reference evidence="8 9" key="1">
    <citation type="submission" date="2014-12" db="EMBL/GenBank/DDBJ databases">
        <title>Draft genome sequences of 29 type strains of Enterococci.</title>
        <authorList>
            <person name="Zhong Z."/>
            <person name="Sun Z."/>
            <person name="Liu W."/>
            <person name="Zhang W."/>
            <person name="Zhang H."/>
        </authorList>
    </citation>
    <scope>NUCLEOTIDE SEQUENCE [LARGE SCALE GENOMIC DNA]</scope>
    <source>
        <strain evidence="8 9">DSM 17122</strain>
    </source>
</reference>
<dbReference type="PANTHER" id="PTHR42744:SF1">
    <property type="entry name" value="BINDING-PROTEIN-DEPENDENT TRANSPORT SYSTEMS INNER MEMBRANE COMPONENT"/>
    <property type="match status" value="1"/>
</dbReference>
<evidence type="ECO:0000313" key="8">
    <source>
        <dbReference type="EMBL" id="OJG46559.1"/>
    </source>
</evidence>
<keyword evidence="2 6" id="KW-0813">Transport</keyword>
<dbReference type="OrthoDB" id="5174895at2"/>
<feature type="transmembrane region" description="Helical" evidence="6">
    <location>
        <begin position="390"/>
        <end position="409"/>
    </location>
</feature>
<protein>
    <submittedName>
        <fullName evidence="8">ABC transporter permease</fullName>
    </submittedName>
</protein>
<dbReference type="EMBL" id="JXKQ01000002">
    <property type="protein sequence ID" value="OJG46559.1"/>
    <property type="molecule type" value="Genomic_DNA"/>
</dbReference>
<dbReference type="SUPFAM" id="SSF161098">
    <property type="entry name" value="MetI-like"/>
    <property type="match status" value="2"/>
</dbReference>
<evidence type="ECO:0000259" key="7">
    <source>
        <dbReference type="PROSITE" id="PS50928"/>
    </source>
</evidence>
<keyword evidence="5 6" id="KW-0472">Membrane</keyword>
<dbReference type="STRING" id="249189.RV04_GL000987"/>
<evidence type="ECO:0000256" key="2">
    <source>
        <dbReference type="ARBA" id="ARBA00022448"/>
    </source>
</evidence>
<comment type="subcellular location">
    <subcellularLocation>
        <location evidence="6">Cell membrane</location>
        <topology evidence="6">Multi-pass membrane protein</topology>
    </subcellularLocation>
    <subcellularLocation>
        <location evidence="1">Membrane</location>
        <topology evidence="1">Multi-pass membrane protein</topology>
    </subcellularLocation>
</comment>
<keyword evidence="4 6" id="KW-1133">Transmembrane helix</keyword>
<comment type="similarity">
    <text evidence="6">Belongs to the binding-protein-dependent transport system permease family.</text>
</comment>
<dbReference type="Pfam" id="PF00528">
    <property type="entry name" value="BPD_transp_1"/>
    <property type="match status" value="2"/>
</dbReference>
<feature type="transmembrane region" description="Helical" evidence="6">
    <location>
        <begin position="554"/>
        <end position="572"/>
    </location>
</feature>
<accession>A0A1L8TQF4</accession>
<dbReference type="RefSeq" id="WP_071857019.1">
    <property type="nucleotide sequence ID" value="NZ_JBHSHK010000005.1"/>
</dbReference>
<dbReference type="GO" id="GO:0005886">
    <property type="term" value="C:plasma membrane"/>
    <property type="evidence" value="ECO:0007669"/>
    <property type="project" value="UniProtKB-SubCell"/>
</dbReference>
<name>A0A1L8TQF4_9ENTE</name>
<proteinExistence type="inferred from homology"/>
<feature type="transmembrane region" description="Helical" evidence="6">
    <location>
        <begin position="21"/>
        <end position="41"/>
    </location>
</feature>
<dbReference type="InterPro" id="IPR000515">
    <property type="entry name" value="MetI-like"/>
</dbReference>
<evidence type="ECO:0000256" key="3">
    <source>
        <dbReference type="ARBA" id="ARBA00022692"/>
    </source>
</evidence>
<feature type="domain" description="ABC transmembrane type-1" evidence="7">
    <location>
        <begin position="383"/>
        <end position="576"/>
    </location>
</feature>
<dbReference type="Proteomes" id="UP000182077">
    <property type="component" value="Unassembled WGS sequence"/>
</dbReference>
<comment type="caution">
    <text evidence="8">The sequence shown here is derived from an EMBL/GenBank/DDBJ whole genome shotgun (WGS) entry which is preliminary data.</text>
</comment>
<dbReference type="CDD" id="cd06261">
    <property type="entry name" value="TM_PBP2"/>
    <property type="match status" value="1"/>
</dbReference>
<feature type="transmembrane region" description="Helical" evidence="6">
    <location>
        <begin position="77"/>
        <end position="99"/>
    </location>
</feature>
<dbReference type="PANTHER" id="PTHR42744">
    <property type="entry name" value="BINDING-PROTEIN-DEPENDENT TRANSPORT SYSTEMS INNER MEMBRANE COMPONENT"/>
    <property type="match status" value="1"/>
</dbReference>
<dbReference type="GO" id="GO:0055085">
    <property type="term" value="P:transmembrane transport"/>
    <property type="evidence" value="ECO:0007669"/>
    <property type="project" value="InterPro"/>
</dbReference>
<feature type="transmembrane region" description="Helical" evidence="6">
    <location>
        <begin position="421"/>
        <end position="445"/>
    </location>
</feature>
<feature type="transmembrane region" description="Helical" evidence="6">
    <location>
        <begin position="144"/>
        <end position="163"/>
    </location>
</feature>
<feature type="transmembrane region" description="Helical" evidence="6">
    <location>
        <begin position="252"/>
        <end position="275"/>
    </location>
</feature>
<keyword evidence="3 6" id="KW-0812">Transmembrane</keyword>
<evidence type="ECO:0000256" key="1">
    <source>
        <dbReference type="ARBA" id="ARBA00004141"/>
    </source>
</evidence>
<evidence type="ECO:0000256" key="4">
    <source>
        <dbReference type="ARBA" id="ARBA00022989"/>
    </source>
</evidence>
<sequence length="585" mass="66893">MLQTVEINHKRERFKSLLGNMVLIAMIGLFTFILIASVLGMNQNISVLPSQNSLSKVRTTRDFLSITNLAYFSMRTMFRMIVGMFWSFIFSFVFGVLAVRFKTARRIILPLVNFLESVPLLGFLTFTTAFLLGLFPNSVMGAEAVAVFAVFTGQAWNIMLTLYQTMEVVPTDLAEVTTQFKYSAWEKFWRLEFVYSIPGLLWNVVISQTAAWFALVASEQATVALPKDTTLMLPGIGSYIQIALNRADFISCLWAVLALLVNVGLLNFLVFQPLIKASYYFRYDTGNSSDNPPKSIIYNLIEPASLGHWLLVKFEIFKNFWLYKLPKIWYLFKFDQLFHFLGKLKNFFATLWYIVLLIVGVICTIKLYYFLPHSDFGMIPKLTFYTTLRVFLAMVVSGLIFTPLAVWVASSKRRLNYIQPLGQILGSVPSSVYTPFIIIFISLGYQQMEWWILPLIMVGCQWYYFFNVIGGYLAIPDEIRDVTKIFPLSRFQWWTKYLLPSILPYIVTAIINAAGAAWNADIAAESIQWGKNKIEVVGLGQYISTNDGIKDKSALGTLAMCAIVGLCIAFVWQPLYKYARERFHY</sequence>
<evidence type="ECO:0000256" key="5">
    <source>
        <dbReference type="ARBA" id="ARBA00023136"/>
    </source>
</evidence>
<feature type="transmembrane region" description="Helical" evidence="6">
    <location>
        <begin position="111"/>
        <end position="132"/>
    </location>
</feature>
<organism evidence="8 9">
    <name type="scientific">Enterococcus hermanniensis</name>
    <dbReference type="NCBI Taxonomy" id="249189"/>
    <lineage>
        <taxon>Bacteria</taxon>
        <taxon>Bacillati</taxon>
        <taxon>Bacillota</taxon>
        <taxon>Bacilli</taxon>
        <taxon>Lactobacillales</taxon>
        <taxon>Enterococcaceae</taxon>
        <taxon>Enterococcus</taxon>
    </lineage>
</organism>
<feature type="transmembrane region" description="Helical" evidence="6">
    <location>
        <begin position="497"/>
        <end position="518"/>
    </location>
</feature>
<dbReference type="Gene3D" id="1.10.3720.10">
    <property type="entry name" value="MetI-like"/>
    <property type="match status" value="2"/>
</dbReference>
<evidence type="ECO:0000256" key="6">
    <source>
        <dbReference type="RuleBase" id="RU363032"/>
    </source>
</evidence>
<feature type="transmembrane region" description="Helical" evidence="6">
    <location>
        <begin position="451"/>
        <end position="476"/>
    </location>
</feature>